<dbReference type="InterPro" id="IPR012657">
    <property type="entry name" value="23S_rRNA-intervening_sequence"/>
</dbReference>
<dbReference type="Pfam" id="PF05635">
    <property type="entry name" value="23S_rRNA_IVP"/>
    <property type="match status" value="1"/>
</dbReference>
<protein>
    <submittedName>
        <fullName evidence="1">Four helix bundle protein</fullName>
    </submittedName>
</protein>
<proteinExistence type="predicted"/>
<evidence type="ECO:0000313" key="1">
    <source>
        <dbReference type="EMBL" id="MVN86498.1"/>
    </source>
</evidence>
<dbReference type="EMBL" id="WQLB01000007">
    <property type="protein sequence ID" value="MVN86498.1"/>
    <property type="molecule type" value="Genomic_DNA"/>
</dbReference>
<organism evidence="1 2">
    <name type="scientific">Deinococcus arboris</name>
    <dbReference type="NCBI Taxonomy" id="2682977"/>
    <lineage>
        <taxon>Bacteria</taxon>
        <taxon>Thermotogati</taxon>
        <taxon>Deinococcota</taxon>
        <taxon>Deinococci</taxon>
        <taxon>Deinococcales</taxon>
        <taxon>Deinococcaceae</taxon>
        <taxon>Deinococcus</taxon>
    </lineage>
</organism>
<dbReference type="Gene3D" id="1.20.1440.60">
    <property type="entry name" value="23S rRNA-intervening sequence"/>
    <property type="match status" value="1"/>
</dbReference>
<evidence type="ECO:0000313" key="2">
    <source>
        <dbReference type="Proteomes" id="UP000483286"/>
    </source>
</evidence>
<dbReference type="AlphaFoldDB" id="A0A7C9LK97"/>
<dbReference type="NCBIfam" id="TIGR02436">
    <property type="entry name" value="four helix bundle protein"/>
    <property type="match status" value="1"/>
</dbReference>
<comment type="caution">
    <text evidence="1">The sequence shown here is derived from an EMBL/GenBank/DDBJ whole genome shotgun (WGS) entry which is preliminary data.</text>
</comment>
<dbReference type="InterPro" id="IPR036583">
    <property type="entry name" value="23S_rRNA_IVS_sf"/>
</dbReference>
<dbReference type="PANTHER" id="PTHR38471:SF2">
    <property type="entry name" value="FOUR HELIX BUNDLE PROTEIN"/>
    <property type="match status" value="1"/>
</dbReference>
<gene>
    <name evidence="1" type="ORF">GO986_06935</name>
</gene>
<accession>A0A7C9LK97</accession>
<name>A0A7C9LK97_9DEIO</name>
<dbReference type="SUPFAM" id="SSF158446">
    <property type="entry name" value="IVS-encoded protein-like"/>
    <property type="match status" value="1"/>
</dbReference>
<keyword evidence="2" id="KW-1185">Reference proteome</keyword>
<dbReference type="PANTHER" id="PTHR38471">
    <property type="entry name" value="FOUR HELIX BUNDLE PROTEIN"/>
    <property type="match status" value="1"/>
</dbReference>
<dbReference type="CDD" id="cd16377">
    <property type="entry name" value="23S_rRNA_IVP_like"/>
    <property type="match status" value="1"/>
</dbReference>
<sequence>MGPGKIQTLEVWQEGLRLTEEVYRCSAHWPADERYGLTSQARRAAASIPTNLSEGVGRGSPAEAARFARIALGSAYELHTLLHLAHRLHMVEPAPEHSLFAQLGTLTRRLSSYVASQDGKNPRTQRGHTQ</sequence>
<dbReference type="Proteomes" id="UP000483286">
    <property type="component" value="Unassembled WGS sequence"/>
</dbReference>
<reference evidence="1 2" key="1">
    <citation type="submission" date="2019-12" db="EMBL/GenBank/DDBJ databases">
        <title>Deinococcus sp. HMF7620 Genome sequencing and assembly.</title>
        <authorList>
            <person name="Kang H."/>
            <person name="Kim H."/>
            <person name="Joh K."/>
        </authorList>
    </citation>
    <scope>NUCLEOTIDE SEQUENCE [LARGE SCALE GENOMIC DNA]</scope>
    <source>
        <strain evidence="1 2">HMF7620</strain>
    </source>
</reference>